<dbReference type="AlphaFoldDB" id="A0AAV1CQA6"/>
<name>A0AAV1CQA6_OLDCO</name>
<reference evidence="1" key="1">
    <citation type="submission" date="2023-03" db="EMBL/GenBank/DDBJ databases">
        <authorList>
            <person name="Julca I."/>
        </authorList>
    </citation>
    <scope>NUCLEOTIDE SEQUENCE</scope>
</reference>
<sequence length="259" mass="28116">MAAGSKMSMTLLIDSATNRVLFAEAGKDVADFIFHIMGLPIGTVIRLLKKQEIGGSLGNIYDSIENLKETYIQPNQTKDKLLKPTSPIDPTFSNPLILSLESDDEELVPEKTKKKSAAVMVGYKCNNHFYFCDDPRGICPNCRTTMSAKMTYVAPPPLPEPNHVKNDGELSGFVKGVVTYMVMDDLVVKPMSTISSIALLNKLNVKDVGALEEKEVELGIDEALNLLKASLSSKAVLTTVFLGKGVDKRQDVPAVPAGV</sequence>
<accession>A0AAV1CQA6</accession>
<keyword evidence="2" id="KW-1185">Reference proteome</keyword>
<protein>
    <submittedName>
        <fullName evidence="1">OLC1v1034233C1</fullName>
    </submittedName>
</protein>
<dbReference type="InterPro" id="IPR007750">
    <property type="entry name" value="DUF674"/>
</dbReference>
<proteinExistence type="predicted"/>
<gene>
    <name evidence="1" type="ORF">OLC1_LOCUS8155</name>
</gene>
<dbReference type="Pfam" id="PF05056">
    <property type="entry name" value="DUF674"/>
    <property type="match status" value="1"/>
</dbReference>
<dbReference type="PANTHER" id="PTHR33103">
    <property type="entry name" value="OS01G0153900 PROTEIN"/>
    <property type="match status" value="1"/>
</dbReference>
<evidence type="ECO:0000313" key="1">
    <source>
        <dbReference type="EMBL" id="CAI9097751.1"/>
    </source>
</evidence>
<organism evidence="1 2">
    <name type="scientific">Oldenlandia corymbosa var. corymbosa</name>
    <dbReference type="NCBI Taxonomy" id="529605"/>
    <lineage>
        <taxon>Eukaryota</taxon>
        <taxon>Viridiplantae</taxon>
        <taxon>Streptophyta</taxon>
        <taxon>Embryophyta</taxon>
        <taxon>Tracheophyta</taxon>
        <taxon>Spermatophyta</taxon>
        <taxon>Magnoliopsida</taxon>
        <taxon>eudicotyledons</taxon>
        <taxon>Gunneridae</taxon>
        <taxon>Pentapetalae</taxon>
        <taxon>asterids</taxon>
        <taxon>lamiids</taxon>
        <taxon>Gentianales</taxon>
        <taxon>Rubiaceae</taxon>
        <taxon>Rubioideae</taxon>
        <taxon>Spermacoceae</taxon>
        <taxon>Hedyotis-Oldenlandia complex</taxon>
        <taxon>Oldenlandia</taxon>
    </lineage>
</organism>
<dbReference type="PANTHER" id="PTHR33103:SF19">
    <property type="entry name" value="OS09G0544700 PROTEIN"/>
    <property type="match status" value="1"/>
</dbReference>
<evidence type="ECO:0000313" key="2">
    <source>
        <dbReference type="Proteomes" id="UP001161247"/>
    </source>
</evidence>
<dbReference type="EMBL" id="OX459120">
    <property type="protein sequence ID" value="CAI9097751.1"/>
    <property type="molecule type" value="Genomic_DNA"/>
</dbReference>
<dbReference type="Proteomes" id="UP001161247">
    <property type="component" value="Chromosome 3"/>
</dbReference>